<evidence type="ECO:0000256" key="2">
    <source>
        <dbReference type="ARBA" id="ARBA00022692"/>
    </source>
</evidence>
<sequence>MNFGLLLPDLSWLKQTEQHFRSDLLAGLTGFLLAFPQAIALATVAGLPPVYGLYASILPLIIAAIWGSSCHAIGGANTAMSMLMAAAVIPFAAPGSEVYISLVLLLTLMTGIIQLLIGMFSLGKILDFISSTVVAGLIMAVAINMFFAVLPDVIGSEISSSGPVFKRISQLPALLEGYHFASFMIALVTLGIGLIANKLAKRYAFLAALVGGTLCFGLSNQLAPQALTGVVLLESIDFQLDMFSYPDLSVIPLDESNLLSLTVSALSLALLGMAQTVVIARANAKEMGGNVDANREISGQGIANITATFCSGYAVSSSFSATATNRIAGAKSPFAAVVIGTLVLCVALFSGSLIGLIPKAVLAGGILVIAISMFKPEHFITFRHPTHEFLVFLATLISALGFGLIVGVMAGVVLSVLVYLWKTAEPTVQIEHQTGSDGQPLQIVTINGSLFFGAVESVEKVLHQIKKPSQQKSTLIIRTDQITYMDTPGMRFLVDECERQIEAGNDFYLYVIRDSIYKQLESARLLEEIGLPRIIRPYTKHPIQTAMQPHLLKTEAKPDTRRSILNVLEPALLDQVRKVMQSRTVRSGEVLVEQGSLPDGYYILKKGEASVQRYSLLDGNTHHIATLKAGDAFGEEGLLQDNSRNASIRMTQDGEVAVLGRSDFNQLLRPILAPELDFDAANERIGLGQSRWLDCRFEAEFQHDRMEEALNLPLNQIRARSHELPGNISYIVYCDTGFRSLSATFLLREQGISAFHLQGGYKK</sequence>
<dbReference type="InterPro" id="IPR036513">
    <property type="entry name" value="STAS_dom_sf"/>
</dbReference>
<evidence type="ECO:0000256" key="1">
    <source>
        <dbReference type="ARBA" id="ARBA00004141"/>
    </source>
</evidence>
<evidence type="ECO:0000259" key="8">
    <source>
        <dbReference type="PROSITE" id="PS50801"/>
    </source>
</evidence>
<comment type="subcellular location">
    <subcellularLocation>
        <location evidence="1">Membrane</location>
        <topology evidence="1">Multi-pass membrane protein</topology>
    </subcellularLocation>
</comment>
<proteinExistence type="predicted"/>
<dbReference type="InterPro" id="IPR014710">
    <property type="entry name" value="RmlC-like_jellyroll"/>
</dbReference>
<feature type="transmembrane region" description="Helical" evidence="5">
    <location>
        <begin position="177"/>
        <end position="196"/>
    </location>
</feature>
<dbReference type="InterPro" id="IPR002645">
    <property type="entry name" value="STAS_dom"/>
</dbReference>
<dbReference type="GO" id="GO:0016020">
    <property type="term" value="C:membrane"/>
    <property type="evidence" value="ECO:0007669"/>
    <property type="project" value="UniProtKB-SubCell"/>
</dbReference>
<dbReference type="InterPro" id="IPR018490">
    <property type="entry name" value="cNMP-bd_dom_sf"/>
</dbReference>
<feature type="domain" description="Cyclic nucleotide-binding" evidence="6">
    <location>
        <begin position="564"/>
        <end position="670"/>
    </location>
</feature>
<feature type="transmembrane region" description="Helical" evidence="5">
    <location>
        <begin position="360"/>
        <end position="377"/>
    </location>
</feature>
<dbReference type="GO" id="GO:0055085">
    <property type="term" value="P:transmembrane transport"/>
    <property type="evidence" value="ECO:0007669"/>
    <property type="project" value="InterPro"/>
</dbReference>
<dbReference type="AlphaFoldDB" id="A0A6S6UC48"/>
<dbReference type="Pfam" id="PF00581">
    <property type="entry name" value="Rhodanese"/>
    <property type="match status" value="1"/>
</dbReference>
<feature type="domain" description="Rhodanese" evidence="7">
    <location>
        <begin position="686"/>
        <end position="763"/>
    </location>
</feature>
<dbReference type="InterPro" id="IPR001763">
    <property type="entry name" value="Rhodanese-like_dom"/>
</dbReference>
<dbReference type="Pfam" id="PF01740">
    <property type="entry name" value="STAS"/>
    <property type="match status" value="1"/>
</dbReference>
<dbReference type="PROSITE" id="PS50042">
    <property type="entry name" value="CNMP_BINDING_3"/>
    <property type="match status" value="1"/>
</dbReference>
<evidence type="ECO:0000256" key="4">
    <source>
        <dbReference type="ARBA" id="ARBA00023136"/>
    </source>
</evidence>
<organism evidence="9">
    <name type="scientific">uncultured Thiotrichaceae bacterium</name>
    <dbReference type="NCBI Taxonomy" id="298394"/>
    <lineage>
        <taxon>Bacteria</taxon>
        <taxon>Pseudomonadati</taxon>
        <taxon>Pseudomonadota</taxon>
        <taxon>Gammaproteobacteria</taxon>
        <taxon>Thiotrichales</taxon>
        <taxon>Thiotrichaceae</taxon>
        <taxon>environmental samples</taxon>
    </lineage>
</organism>
<dbReference type="InterPro" id="IPR001902">
    <property type="entry name" value="SLC26A/SulP_fam"/>
</dbReference>
<dbReference type="InterPro" id="IPR036873">
    <property type="entry name" value="Rhodanese-like_dom_sf"/>
</dbReference>
<keyword evidence="3 5" id="KW-1133">Transmembrane helix</keyword>
<keyword evidence="2 5" id="KW-0812">Transmembrane</keyword>
<dbReference type="SUPFAM" id="SSF51206">
    <property type="entry name" value="cAMP-binding domain-like"/>
    <property type="match status" value="1"/>
</dbReference>
<evidence type="ECO:0000259" key="7">
    <source>
        <dbReference type="PROSITE" id="PS50206"/>
    </source>
</evidence>
<dbReference type="SUPFAM" id="SSF52821">
    <property type="entry name" value="Rhodanese/Cell cycle control phosphatase"/>
    <property type="match status" value="1"/>
</dbReference>
<feature type="transmembrane region" description="Helical" evidence="5">
    <location>
        <begin position="99"/>
        <end position="121"/>
    </location>
</feature>
<dbReference type="PROSITE" id="PS50801">
    <property type="entry name" value="STAS"/>
    <property type="match status" value="1"/>
</dbReference>
<dbReference type="SMART" id="SM00450">
    <property type="entry name" value="RHOD"/>
    <property type="match status" value="1"/>
</dbReference>
<feature type="transmembrane region" description="Helical" evidence="5">
    <location>
        <begin position="24"/>
        <end position="45"/>
    </location>
</feature>
<evidence type="ECO:0000256" key="3">
    <source>
        <dbReference type="ARBA" id="ARBA00022989"/>
    </source>
</evidence>
<dbReference type="InterPro" id="IPR011547">
    <property type="entry name" value="SLC26A/SulP_dom"/>
</dbReference>
<dbReference type="PANTHER" id="PTHR11814">
    <property type="entry name" value="SULFATE TRANSPORTER"/>
    <property type="match status" value="1"/>
</dbReference>
<feature type="transmembrane region" description="Helical" evidence="5">
    <location>
        <begin position="51"/>
        <end position="68"/>
    </location>
</feature>
<dbReference type="EMBL" id="CACVAT010000643">
    <property type="protein sequence ID" value="CAA6830876.1"/>
    <property type="molecule type" value="Genomic_DNA"/>
</dbReference>
<dbReference type="Gene3D" id="3.40.250.10">
    <property type="entry name" value="Rhodanese-like domain"/>
    <property type="match status" value="1"/>
</dbReference>
<protein>
    <submittedName>
        <fullName evidence="9">Sulfate permease</fullName>
    </submittedName>
</protein>
<dbReference type="CDD" id="cd00038">
    <property type="entry name" value="CAP_ED"/>
    <property type="match status" value="1"/>
</dbReference>
<feature type="domain" description="STAS" evidence="8">
    <location>
        <begin position="443"/>
        <end position="530"/>
    </location>
</feature>
<dbReference type="Pfam" id="PF00027">
    <property type="entry name" value="cNMP_binding"/>
    <property type="match status" value="1"/>
</dbReference>
<feature type="transmembrane region" description="Helical" evidence="5">
    <location>
        <begin position="258"/>
        <end position="280"/>
    </location>
</feature>
<dbReference type="CDD" id="cd07042">
    <property type="entry name" value="STAS_SulP_like_sulfate_transporter"/>
    <property type="match status" value="1"/>
</dbReference>
<name>A0A6S6UC48_9GAMM</name>
<dbReference type="SMART" id="SM00100">
    <property type="entry name" value="cNMP"/>
    <property type="match status" value="1"/>
</dbReference>
<dbReference type="Gene3D" id="2.60.120.10">
    <property type="entry name" value="Jelly Rolls"/>
    <property type="match status" value="1"/>
</dbReference>
<evidence type="ECO:0000256" key="5">
    <source>
        <dbReference type="SAM" id="Phobius"/>
    </source>
</evidence>
<dbReference type="InterPro" id="IPR000595">
    <property type="entry name" value="cNMP-bd_dom"/>
</dbReference>
<feature type="transmembrane region" description="Helical" evidence="5">
    <location>
        <begin position="128"/>
        <end position="150"/>
    </location>
</feature>
<evidence type="ECO:0000259" key="6">
    <source>
        <dbReference type="PROSITE" id="PS50042"/>
    </source>
</evidence>
<feature type="transmembrane region" description="Helical" evidence="5">
    <location>
        <begin position="334"/>
        <end position="354"/>
    </location>
</feature>
<dbReference type="SUPFAM" id="SSF52091">
    <property type="entry name" value="SpoIIaa-like"/>
    <property type="match status" value="1"/>
</dbReference>
<feature type="transmembrane region" description="Helical" evidence="5">
    <location>
        <begin position="203"/>
        <end position="223"/>
    </location>
</feature>
<reference evidence="9" key="1">
    <citation type="submission" date="2020-01" db="EMBL/GenBank/DDBJ databases">
        <authorList>
            <person name="Meier V. D."/>
            <person name="Meier V D."/>
        </authorList>
    </citation>
    <scope>NUCLEOTIDE SEQUENCE</scope>
    <source>
        <strain evidence="9">HLG_WM_MAG_09</strain>
    </source>
</reference>
<dbReference type="Gene3D" id="3.30.750.24">
    <property type="entry name" value="STAS domain"/>
    <property type="match status" value="1"/>
</dbReference>
<accession>A0A6S6UC48</accession>
<dbReference type="Pfam" id="PF00916">
    <property type="entry name" value="Sulfate_transp"/>
    <property type="match status" value="1"/>
</dbReference>
<dbReference type="PROSITE" id="PS50206">
    <property type="entry name" value="RHODANESE_3"/>
    <property type="match status" value="1"/>
</dbReference>
<gene>
    <name evidence="9" type="ORF">HELGO_WM27402</name>
</gene>
<keyword evidence="4 5" id="KW-0472">Membrane</keyword>
<evidence type="ECO:0000313" key="9">
    <source>
        <dbReference type="EMBL" id="CAA6830876.1"/>
    </source>
</evidence>
<feature type="transmembrane region" description="Helical" evidence="5">
    <location>
        <begin position="389"/>
        <end position="421"/>
    </location>
</feature>